<accession>A0A9P0CLP5</accession>
<dbReference type="CDD" id="cd14080">
    <property type="entry name" value="STKc_TSSK-like"/>
    <property type="match status" value="1"/>
</dbReference>
<dbReference type="EMBL" id="OV651827">
    <property type="protein sequence ID" value="CAH1103891.1"/>
    <property type="molecule type" value="Genomic_DNA"/>
</dbReference>
<evidence type="ECO:0000256" key="4">
    <source>
        <dbReference type="ARBA" id="ARBA00022723"/>
    </source>
</evidence>
<dbReference type="SUPFAM" id="SSF56112">
    <property type="entry name" value="Protein kinase-like (PK-like)"/>
    <property type="match status" value="1"/>
</dbReference>
<dbReference type="InterPro" id="IPR008271">
    <property type="entry name" value="Ser/Thr_kinase_AS"/>
</dbReference>
<keyword evidence="12" id="KW-0723">Serine/threonine-protein kinase</keyword>
<dbReference type="GO" id="GO:0030154">
    <property type="term" value="P:cell differentiation"/>
    <property type="evidence" value="ECO:0007669"/>
    <property type="project" value="UniProtKB-KW"/>
</dbReference>
<keyword evidence="15" id="KW-1185">Reference proteome</keyword>
<dbReference type="PANTHER" id="PTHR24346">
    <property type="entry name" value="MAP/MICROTUBULE AFFINITY-REGULATING KINASE"/>
    <property type="match status" value="1"/>
</dbReference>
<evidence type="ECO:0000256" key="8">
    <source>
        <dbReference type="ARBA" id="ARBA00022842"/>
    </source>
</evidence>
<keyword evidence="5 11" id="KW-0547">Nucleotide-binding</keyword>
<dbReference type="OrthoDB" id="541276at2759"/>
<dbReference type="GO" id="GO:0050321">
    <property type="term" value="F:tau-protein kinase activity"/>
    <property type="evidence" value="ECO:0007669"/>
    <property type="project" value="TreeGrafter"/>
</dbReference>
<comment type="similarity">
    <text evidence="12">Belongs to the protein kinase superfamily.</text>
</comment>
<keyword evidence="3" id="KW-0597">Phosphoprotein</keyword>
<dbReference type="InterPro" id="IPR017441">
    <property type="entry name" value="Protein_kinase_ATP_BS"/>
</dbReference>
<keyword evidence="7 11" id="KW-0067">ATP-binding</keyword>
<dbReference type="GO" id="GO:0005737">
    <property type="term" value="C:cytoplasm"/>
    <property type="evidence" value="ECO:0007669"/>
    <property type="project" value="TreeGrafter"/>
</dbReference>
<dbReference type="Pfam" id="PF00069">
    <property type="entry name" value="Pkinase"/>
    <property type="match status" value="1"/>
</dbReference>
<keyword evidence="9" id="KW-0832">Ubl conjugation</keyword>
<dbReference type="Proteomes" id="UP001153636">
    <property type="component" value="Chromosome 15"/>
</dbReference>
<evidence type="ECO:0000256" key="7">
    <source>
        <dbReference type="ARBA" id="ARBA00022840"/>
    </source>
</evidence>
<evidence type="ECO:0000256" key="10">
    <source>
        <dbReference type="ARBA" id="ARBA00022871"/>
    </source>
</evidence>
<feature type="domain" description="Protein kinase" evidence="13">
    <location>
        <begin position="20"/>
        <end position="287"/>
    </location>
</feature>
<evidence type="ECO:0000256" key="9">
    <source>
        <dbReference type="ARBA" id="ARBA00022843"/>
    </source>
</evidence>
<evidence type="ECO:0000256" key="3">
    <source>
        <dbReference type="ARBA" id="ARBA00022553"/>
    </source>
</evidence>
<evidence type="ECO:0000256" key="5">
    <source>
        <dbReference type="ARBA" id="ARBA00022741"/>
    </source>
</evidence>
<keyword evidence="12" id="KW-0808">Transferase</keyword>
<gene>
    <name evidence="14" type="ORF">PSYICH_LOCUS4841</name>
</gene>
<dbReference type="Gene3D" id="1.10.510.10">
    <property type="entry name" value="Transferase(Phosphotransferase) domain 1"/>
    <property type="match status" value="1"/>
</dbReference>
<sequence length="341" mass="39487">MAHGVPLRESEEATLSSRGYHLLQKLGEGSYAQVFLAEFLGDSDDKDKGPKFLACKIVDVSKAPRDFVKKFLPRELDILVRINHPHIIHVHSIFQRKQKYYIFMRNAENGDLLEYVLKKGPISEAQSRVWFRQLALAIQYLHELEIAHRDLKCENCLITNNYNLKLADFGFARFVIDQQGRKLNSATYCGSLSYAAPEVLRGMPYYPKTADVWSLGIILYIMTNKAMPFDDTNVKRLNEQQLQRKWKFRSKVVDSLSEQIKNLITHLMEPDVQKRYKIDQLLGSEWLSMDPRLLQLNQAEEQALTQAQIDRKNYIDSLKNAQPEKKMGMEDVKVFKTSDGE</sequence>
<evidence type="ECO:0000256" key="11">
    <source>
        <dbReference type="PROSITE-ProRule" id="PRU10141"/>
    </source>
</evidence>
<evidence type="ECO:0000256" key="12">
    <source>
        <dbReference type="RuleBase" id="RU000304"/>
    </source>
</evidence>
<keyword evidence="10" id="KW-0744">Spermatogenesis</keyword>
<dbReference type="GO" id="GO:0005524">
    <property type="term" value="F:ATP binding"/>
    <property type="evidence" value="ECO:0007669"/>
    <property type="project" value="UniProtKB-UniRule"/>
</dbReference>
<dbReference type="GO" id="GO:0007283">
    <property type="term" value="P:spermatogenesis"/>
    <property type="evidence" value="ECO:0007669"/>
    <property type="project" value="UniProtKB-KW"/>
</dbReference>
<dbReference type="GO" id="GO:0000287">
    <property type="term" value="F:magnesium ion binding"/>
    <property type="evidence" value="ECO:0007669"/>
    <property type="project" value="UniProtKB-ARBA"/>
</dbReference>
<keyword evidence="8" id="KW-0460">Magnesium</keyword>
<dbReference type="SMART" id="SM00220">
    <property type="entry name" value="S_TKc"/>
    <property type="match status" value="1"/>
</dbReference>
<evidence type="ECO:0000256" key="1">
    <source>
        <dbReference type="ARBA" id="ARBA00001946"/>
    </source>
</evidence>
<keyword evidence="2" id="KW-0217">Developmental protein</keyword>
<protein>
    <recommendedName>
        <fullName evidence="13">Protein kinase domain-containing protein</fullName>
    </recommendedName>
</protein>
<keyword evidence="6" id="KW-0221">Differentiation</keyword>
<name>A0A9P0CLP5_9CUCU</name>
<feature type="binding site" evidence="11">
    <location>
        <position position="56"/>
    </location>
    <ligand>
        <name>ATP</name>
        <dbReference type="ChEBI" id="CHEBI:30616"/>
    </ligand>
</feature>
<evidence type="ECO:0000256" key="6">
    <source>
        <dbReference type="ARBA" id="ARBA00022782"/>
    </source>
</evidence>
<dbReference type="FunFam" id="1.10.510.10:FF:000943">
    <property type="entry name" value="testis-specific serine/threonine-protein kinase 1"/>
    <property type="match status" value="1"/>
</dbReference>
<dbReference type="PROSITE" id="PS50011">
    <property type="entry name" value="PROTEIN_KINASE_DOM"/>
    <property type="match status" value="1"/>
</dbReference>
<dbReference type="PROSITE" id="PS00107">
    <property type="entry name" value="PROTEIN_KINASE_ATP"/>
    <property type="match status" value="1"/>
</dbReference>
<dbReference type="PROSITE" id="PS00108">
    <property type="entry name" value="PROTEIN_KINASE_ST"/>
    <property type="match status" value="1"/>
</dbReference>
<proteinExistence type="inferred from homology"/>
<evidence type="ECO:0000313" key="14">
    <source>
        <dbReference type="EMBL" id="CAH1103891.1"/>
    </source>
</evidence>
<dbReference type="InterPro" id="IPR000719">
    <property type="entry name" value="Prot_kinase_dom"/>
</dbReference>
<dbReference type="GO" id="GO:0000226">
    <property type="term" value="P:microtubule cytoskeleton organization"/>
    <property type="evidence" value="ECO:0007669"/>
    <property type="project" value="TreeGrafter"/>
</dbReference>
<keyword evidence="4" id="KW-0479">Metal-binding</keyword>
<evidence type="ECO:0000313" key="15">
    <source>
        <dbReference type="Proteomes" id="UP001153636"/>
    </source>
</evidence>
<keyword evidence="12" id="KW-0418">Kinase</keyword>
<dbReference type="PANTHER" id="PTHR24346:SF102">
    <property type="entry name" value="TESTIS-SPECIFIC SERINE_THREONINE-PROTEIN KINASE 1"/>
    <property type="match status" value="1"/>
</dbReference>
<reference evidence="14" key="1">
    <citation type="submission" date="2022-01" db="EMBL/GenBank/DDBJ databases">
        <authorList>
            <person name="King R."/>
        </authorList>
    </citation>
    <scope>NUCLEOTIDE SEQUENCE</scope>
</reference>
<dbReference type="AlphaFoldDB" id="A0A9P0CLP5"/>
<evidence type="ECO:0000256" key="2">
    <source>
        <dbReference type="ARBA" id="ARBA00022473"/>
    </source>
</evidence>
<organism evidence="14 15">
    <name type="scientific">Psylliodes chrysocephalus</name>
    <dbReference type="NCBI Taxonomy" id="3402493"/>
    <lineage>
        <taxon>Eukaryota</taxon>
        <taxon>Metazoa</taxon>
        <taxon>Ecdysozoa</taxon>
        <taxon>Arthropoda</taxon>
        <taxon>Hexapoda</taxon>
        <taxon>Insecta</taxon>
        <taxon>Pterygota</taxon>
        <taxon>Neoptera</taxon>
        <taxon>Endopterygota</taxon>
        <taxon>Coleoptera</taxon>
        <taxon>Polyphaga</taxon>
        <taxon>Cucujiformia</taxon>
        <taxon>Chrysomeloidea</taxon>
        <taxon>Chrysomelidae</taxon>
        <taxon>Galerucinae</taxon>
        <taxon>Alticini</taxon>
        <taxon>Psylliodes</taxon>
    </lineage>
</organism>
<dbReference type="GO" id="GO:0035556">
    <property type="term" value="P:intracellular signal transduction"/>
    <property type="evidence" value="ECO:0007669"/>
    <property type="project" value="TreeGrafter"/>
</dbReference>
<dbReference type="InterPro" id="IPR011009">
    <property type="entry name" value="Kinase-like_dom_sf"/>
</dbReference>
<comment type="cofactor">
    <cofactor evidence="1">
        <name>Mg(2+)</name>
        <dbReference type="ChEBI" id="CHEBI:18420"/>
    </cofactor>
</comment>
<evidence type="ECO:0000259" key="13">
    <source>
        <dbReference type="PROSITE" id="PS50011"/>
    </source>
</evidence>